<feature type="compositionally biased region" description="Basic and acidic residues" evidence="1">
    <location>
        <begin position="37"/>
        <end position="60"/>
    </location>
</feature>
<sequence length="90" mass="10475">MMGYADQFYELGQEFARDAEARQADIDRSFAAILAEESRQAEARAEGERREADLAEKEPPKPPPVKLGDKADWDAEDDFWEFRSNRFKYQ</sequence>
<organism evidence="2 3">
    <name type="scientific">Mycobacteroides abscessus MAB_030201_1075</name>
    <dbReference type="NCBI Taxonomy" id="1335410"/>
    <lineage>
        <taxon>Bacteria</taxon>
        <taxon>Bacillati</taxon>
        <taxon>Actinomycetota</taxon>
        <taxon>Actinomycetes</taxon>
        <taxon>Mycobacteriales</taxon>
        <taxon>Mycobacteriaceae</taxon>
        <taxon>Mycobacteroides</taxon>
        <taxon>Mycobacteroides abscessus</taxon>
    </lineage>
</organism>
<evidence type="ECO:0000313" key="3">
    <source>
        <dbReference type="Proteomes" id="UP000019854"/>
    </source>
</evidence>
<protein>
    <submittedName>
        <fullName evidence="2">Uncharacterized protein</fullName>
    </submittedName>
</protein>
<name>A0A829PD51_9MYCO</name>
<comment type="caution">
    <text evidence="2">The sequence shown here is derived from an EMBL/GenBank/DDBJ whole genome shotgun (WGS) entry which is preliminary data.</text>
</comment>
<evidence type="ECO:0000256" key="1">
    <source>
        <dbReference type="SAM" id="MobiDB-lite"/>
    </source>
</evidence>
<dbReference type="EMBL" id="JAOX01000001">
    <property type="protein sequence ID" value="ETZ87194.1"/>
    <property type="molecule type" value="Genomic_DNA"/>
</dbReference>
<dbReference type="AlphaFoldDB" id="A0A829PD51"/>
<feature type="region of interest" description="Disordered" evidence="1">
    <location>
        <begin position="37"/>
        <end position="71"/>
    </location>
</feature>
<evidence type="ECO:0000313" key="2">
    <source>
        <dbReference type="EMBL" id="ETZ87194.1"/>
    </source>
</evidence>
<dbReference type="Proteomes" id="UP000019854">
    <property type="component" value="Unassembled WGS sequence"/>
</dbReference>
<accession>A0A829PD51</accession>
<gene>
    <name evidence="2" type="ORF">L829_0736</name>
</gene>
<reference evidence="2 3" key="1">
    <citation type="submission" date="2014-01" db="EMBL/GenBank/DDBJ databases">
        <authorList>
            <person name="Zelazny A."/>
            <person name="Olivier K."/>
            <person name="Sampaio E.P."/>
            <person name="Holland S.M."/>
            <person name="Tallon L.J."/>
            <person name="Sadzewicz L.K."/>
            <person name="Sengamalay N."/>
            <person name="Fraser C.M."/>
            <person name="Hine E."/>
            <person name="Shefchek K.A."/>
            <person name="Das S.P."/>
            <person name="Shallom S.J."/>
            <person name="Agrawal S."/>
            <person name="Tettelin H."/>
        </authorList>
    </citation>
    <scope>NUCLEOTIDE SEQUENCE [LARGE SCALE GENOMIC DNA]</scope>
    <source>
        <strain evidence="2 3">MAB_030201_1075</strain>
    </source>
</reference>
<proteinExistence type="predicted"/>